<evidence type="ECO:0000313" key="7">
    <source>
        <dbReference type="EMBL" id="KAF2900832.1"/>
    </source>
</evidence>
<dbReference type="EMBL" id="VTPC01001983">
    <property type="protein sequence ID" value="KAF2900832.1"/>
    <property type="molecule type" value="Genomic_DNA"/>
</dbReference>
<comment type="subcellular location">
    <subcellularLocation>
        <location evidence="1">Nucleus</location>
    </subcellularLocation>
</comment>
<dbReference type="InterPro" id="IPR052035">
    <property type="entry name" value="ZnF_BED_domain_contain"/>
</dbReference>
<sequence length="403" mass="46059">MRCAAHTLQLAITDTLKEDTAATRLLCKIRQLVKKLRTPTYLYLIKKENLLKPTLDCATRWNSTVDMLVRLKELKNFLNDLASNDNKFKQFNLNNQEWNDVDILCEGLMPAKICMKILQNEQLTLTDFYANWLLCKIRTKALNSSISRNIVKNMTIRENHILSNDILLSAVFLDPRYKVILTDDQINKAIDHLSKLWTHIVFMKQTQSCDQHDAAIVLSDLSSSSTPSDDSDELDAVLKAKEHCTSVIKKVKSRRIDSLLKCYKTMKPIHPELYELSKVVFGVLVTQVSVERLFSGLKFILSPLRTNVAQHLLEDQLIVRANCIFDSKNDRINSVPFEVISVSSSINEDELQEISHSSTSSAKQIMNKKRTGDINDQEGPHQIKKKQLRINNLFSVASQQSEK</sequence>
<dbReference type="InterPro" id="IPR012337">
    <property type="entry name" value="RNaseH-like_sf"/>
</dbReference>
<dbReference type="PANTHER" id="PTHR46481">
    <property type="entry name" value="ZINC FINGER BED DOMAIN-CONTAINING PROTEIN 4"/>
    <property type="match status" value="1"/>
</dbReference>
<comment type="caution">
    <text evidence="7">The sequence shown here is derived from an EMBL/GenBank/DDBJ whole genome shotgun (WGS) entry which is preliminary data.</text>
</comment>
<dbReference type="SUPFAM" id="SSF53098">
    <property type="entry name" value="Ribonuclease H-like"/>
    <property type="match status" value="1"/>
</dbReference>
<evidence type="ECO:0000256" key="3">
    <source>
        <dbReference type="ARBA" id="ARBA00022771"/>
    </source>
</evidence>
<dbReference type="OrthoDB" id="6769664at2759"/>
<dbReference type="AlphaFoldDB" id="A0A8K0DD44"/>
<protein>
    <recommendedName>
        <fullName evidence="9">HAT C-terminal dimerisation domain-containing protein</fullName>
    </recommendedName>
</protein>
<feature type="compositionally biased region" description="Basic and acidic residues" evidence="6">
    <location>
        <begin position="370"/>
        <end position="381"/>
    </location>
</feature>
<evidence type="ECO:0000256" key="6">
    <source>
        <dbReference type="SAM" id="MobiDB-lite"/>
    </source>
</evidence>
<keyword evidence="2" id="KW-0479">Metal-binding</keyword>
<feature type="compositionally biased region" description="Polar residues" evidence="6">
    <location>
        <begin position="354"/>
        <end position="364"/>
    </location>
</feature>
<dbReference type="GO" id="GO:0008270">
    <property type="term" value="F:zinc ion binding"/>
    <property type="evidence" value="ECO:0007669"/>
    <property type="project" value="UniProtKB-KW"/>
</dbReference>
<evidence type="ECO:0000256" key="4">
    <source>
        <dbReference type="ARBA" id="ARBA00022833"/>
    </source>
</evidence>
<dbReference type="Proteomes" id="UP000801492">
    <property type="component" value="Unassembled WGS sequence"/>
</dbReference>
<organism evidence="7 8">
    <name type="scientific">Ignelater luminosus</name>
    <name type="common">Cucubano</name>
    <name type="synonym">Pyrophorus luminosus</name>
    <dbReference type="NCBI Taxonomy" id="2038154"/>
    <lineage>
        <taxon>Eukaryota</taxon>
        <taxon>Metazoa</taxon>
        <taxon>Ecdysozoa</taxon>
        <taxon>Arthropoda</taxon>
        <taxon>Hexapoda</taxon>
        <taxon>Insecta</taxon>
        <taxon>Pterygota</taxon>
        <taxon>Neoptera</taxon>
        <taxon>Endopterygota</taxon>
        <taxon>Coleoptera</taxon>
        <taxon>Polyphaga</taxon>
        <taxon>Elateriformia</taxon>
        <taxon>Elateroidea</taxon>
        <taxon>Elateridae</taxon>
        <taxon>Agrypninae</taxon>
        <taxon>Pyrophorini</taxon>
        <taxon>Ignelater</taxon>
    </lineage>
</organism>
<evidence type="ECO:0008006" key="9">
    <source>
        <dbReference type="Google" id="ProtNLM"/>
    </source>
</evidence>
<reference evidence="7" key="1">
    <citation type="submission" date="2019-08" db="EMBL/GenBank/DDBJ databases">
        <title>The genome of the North American firefly Photinus pyralis.</title>
        <authorList>
            <consortium name="Photinus pyralis genome working group"/>
            <person name="Fallon T.R."/>
            <person name="Sander Lower S.E."/>
            <person name="Weng J.-K."/>
        </authorList>
    </citation>
    <scope>NUCLEOTIDE SEQUENCE</scope>
    <source>
        <strain evidence="7">TRF0915ILg1</strain>
        <tissue evidence="7">Whole body</tissue>
    </source>
</reference>
<dbReference type="GO" id="GO:0005634">
    <property type="term" value="C:nucleus"/>
    <property type="evidence" value="ECO:0007669"/>
    <property type="project" value="UniProtKB-SubCell"/>
</dbReference>
<evidence type="ECO:0000256" key="5">
    <source>
        <dbReference type="ARBA" id="ARBA00023242"/>
    </source>
</evidence>
<keyword evidence="8" id="KW-1185">Reference proteome</keyword>
<gene>
    <name evidence="7" type="ORF">ILUMI_05371</name>
</gene>
<evidence type="ECO:0000313" key="8">
    <source>
        <dbReference type="Proteomes" id="UP000801492"/>
    </source>
</evidence>
<keyword evidence="4" id="KW-0862">Zinc</keyword>
<dbReference type="PANTHER" id="PTHR46481:SF10">
    <property type="entry name" value="ZINC FINGER BED DOMAIN-CONTAINING PROTEIN 39"/>
    <property type="match status" value="1"/>
</dbReference>
<feature type="region of interest" description="Disordered" evidence="6">
    <location>
        <begin position="353"/>
        <end position="384"/>
    </location>
</feature>
<evidence type="ECO:0000256" key="2">
    <source>
        <dbReference type="ARBA" id="ARBA00022723"/>
    </source>
</evidence>
<evidence type="ECO:0000256" key="1">
    <source>
        <dbReference type="ARBA" id="ARBA00004123"/>
    </source>
</evidence>
<keyword evidence="5" id="KW-0539">Nucleus</keyword>
<name>A0A8K0DD44_IGNLU</name>
<accession>A0A8K0DD44</accession>
<keyword evidence="3" id="KW-0863">Zinc-finger</keyword>
<proteinExistence type="predicted"/>